<evidence type="ECO:0000259" key="3">
    <source>
        <dbReference type="Pfam" id="PF13351"/>
    </source>
</evidence>
<dbReference type="EMBL" id="JGDJ01000101">
    <property type="protein sequence ID" value="EXZ30987.1"/>
    <property type="molecule type" value="Genomic_DNA"/>
</dbReference>
<dbReference type="AlphaFoldDB" id="A0A015YGE5"/>
<evidence type="ECO:0000259" key="2">
    <source>
        <dbReference type="Pfam" id="PF13101"/>
    </source>
</evidence>
<feature type="compositionally biased region" description="Low complexity" evidence="1">
    <location>
        <begin position="591"/>
        <end position="604"/>
    </location>
</feature>
<protein>
    <recommendedName>
        <fullName evidence="6">DUF3945 domain-containing protein</fullName>
    </recommendedName>
</protein>
<dbReference type="RefSeq" id="WP_005636827.1">
    <property type="nucleotide sequence ID" value="NZ_JGDJ01000101.1"/>
</dbReference>
<feature type="domain" description="DUF4099" evidence="3">
    <location>
        <begin position="196"/>
        <end position="279"/>
    </location>
</feature>
<dbReference type="PATRIC" id="fig|1339327.3.peg.476"/>
<feature type="domain" description="DUF3945" evidence="2">
    <location>
        <begin position="337"/>
        <end position="390"/>
    </location>
</feature>
<accession>A0A015YGE5</accession>
<feature type="domain" description="DUF3945" evidence="2">
    <location>
        <begin position="527"/>
        <end position="578"/>
    </location>
</feature>
<dbReference type="GeneID" id="5302491"/>
<evidence type="ECO:0000256" key="1">
    <source>
        <dbReference type="SAM" id="MobiDB-lite"/>
    </source>
</evidence>
<feature type="domain" description="DUF3945" evidence="2">
    <location>
        <begin position="461"/>
        <end position="513"/>
    </location>
</feature>
<dbReference type="InterPro" id="IPR025222">
    <property type="entry name" value="DUF3945"/>
</dbReference>
<feature type="domain" description="DUF3945" evidence="2">
    <location>
        <begin position="399"/>
        <end position="450"/>
    </location>
</feature>
<sequence>MAQEKSPNGKPRRTRKPKAVNDAPLVEQITELMMVHNKSDPKAGVQVVSEIDKDGKVKTVPADEKNENSFLKFDKNSSILENFIKNFWSQFKEPTHFRLLRMTFHDYKVNKQAIKDLAEGKKTDAVKEFLKRYEIRPRENKKEQSVNQKEKTAMVDKETQPQEPLQQSEVQQAAQQQQQPQAQQAAQESQGPHYRYNENMVNWEELEKVGISKASLEQQGLLDSMLKGYKTNKLVPLTIHLSGLLTAKLDARLSLIPQQDGQVGLAIHGIRKEPQLERPYFGFNFSEEDKKNLRETGNMGRAVELNLRGSEYTPCLISIDKNTNELVAVRQEHVYIPQEVSGVRLTDEEIRLLKEGQPVKVEGMTSKTGKEFDATLQYSAERRGLEFIFPKNQVFNEKSIGGVPLSPTQIKMLSEGHTILVEDMKFKNRDGAFSAFVTIDQTTGRPNYTRHNPETGEIYIPKEICSVQLTPEDKETLRKGQAVYLENMINRKGEEFSAFVKLDMNTGRTMYSRTPDGFNEQQAPRIPAEVYGHVFTAQEKANLQDGKTLLVEGLKNNGQTFSSYLKVNPYSGQLQYFQENPDIRRDTSRRAAQADTAQGQQQEQKNGAKQAV</sequence>
<feature type="compositionally biased region" description="Basic and acidic residues" evidence="1">
    <location>
        <begin position="139"/>
        <end position="160"/>
    </location>
</feature>
<evidence type="ECO:0008006" key="6">
    <source>
        <dbReference type="Google" id="ProtNLM"/>
    </source>
</evidence>
<name>A0A015YGE5_BACFG</name>
<dbReference type="InterPro" id="IPR025343">
    <property type="entry name" value="DUF4099"/>
</dbReference>
<dbReference type="Pfam" id="PF13101">
    <property type="entry name" value="DUF3945"/>
    <property type="match status" value="4"/>
</dbReference>
<feature type="region of interest" description="Disordered" evidence="1">
    <location>
        <begin position="584"/>
        <end position="612"/>
    </location>
</feature>
<feature type="region of interest" description="Disordered" evidence="1">
    <location>
        <begin position="1"/>
        <end position="21"/>
    </location>
</feature>
<reference evidence="4 5" key="1">
    <citation type="submission" date="2014-02" db="EMBL/GenBank/DDBJ databases">
        <authorList>
            <person name="Sears C."/>
            <person name="Carroll K."/>
            <person name="Sack B.R."/>
            <person name="Qadri F."/>
            <person name="Myers L.L."/>
            <person name="Chung G.-T."/>
            <person name="Escheverria P."/>
            <person name="Fraser C.M."/>
            <person name="Sadzewicz L."/>
            <person name="Shefchek K.A."/>
            <person name="Tallon L."/>
            <person name="Das S.P."/>
            <person name="Daugherty S."/>
            <person name="Mongodin E.F."/>
        </authorList>
    </citation>
    <scope>NUCLEOTIDE SEQUENCE [LARGE SCALE GENOMIC DNA]</scope>
    <source>
        <strain evidence="4 5">S36L11</strain>
    </source>
</reference>
<comment type="caution">
    <text evidence="4">The sequence shown here is derived from an EMBL/GenBank/DDBJ whole genome shotgun (WGS) entry which is preliminary data.</text>
</comment>
<dbReference type="Proteomes" id="UP000022082">
    <property type="component" value="Unassembled WGS sequence"/>
</dbReference>
<gene>
    <name evidence="4" type="ORF">M136_5247</name>
</gene>
<evidence type="ECO:0000313" key="4">
    <source>
        <dbReference type="EMBL" id="EXZ30987.1"/>
    </source>
</evidence>
<evidence type="ECO:0000313" key="5">
    <source>
        <dbReference type="Proteomes" id="UP000022082"/>
    </source>
</evidence>
<feature type="compositionally biased region" description="Low complexity" evidence="1">
    <location>
        <begin position="166"/>
        <end position="190"/>
    </location>
</feature>
<dbReference type="Pfam" id="PF13351">
    <property type="entry name" value="DUF4099"/>
    <property type="match status" value="1"/>
</dbReference>
<feature type="region of interest" description="Disordered" evidence="1">
    <location>
        <begin position="139"/>
        <end position="191"/>
    </location>
</feature>
<organism evidence="4 5">
    <name type="scientific">Bacteroides fragilis str. S36L11</name>
    <dbReference type="NCBI Taxonomy" id="1339327"/>
    <lineage>
        <taxon>Bacteria</taxon>
        <taxon>Pseudomonadati</taxon>
        <taxon>Bacteroidota</taxon>
        <taxon>Bacteroidia</taxon>
        <taxon>Bacteroidales</taxon>
        <taxon>Bacteroidaceae</taxon>
        <taxon>Bacteroides</taxon>
    </lineage>
</organism>
<proteinExistence type="predicted"/>